<keyword evidence="1" id="KW-1133">Transmembrane helix</keyword>
<evidence type="ECO:0000313" key="2">
    <source>
        <dbReference type="EMBL" id="MBE9252310.1"/>
    </source>
</evidence>
<dbReference type="Proteomes" id="UP000658720">
    <property type="component" value="Unassembled WGS sequence"/>
</dbReference>
<protein>
    <submittedName>
        <fullName evidence="2">ATP-dependent Zn protease</fullName>
    </submittedName>
</protein>
<dbReference type="PANTHER" id="PTHR33471:SF7">
    <property type="entry name" value="ATP-DEPENDENT ZINC METALLOPROTEASE-RELATED"/>
    <property type="match status" value="1"/>
</dbReference>
<dbReference type="RefSeq" id="WP_194018497.1">
    <property type="nucleotide sequence ID" value="NZ_JADEVV010000001.1"/>
</dbReference>
<dbReference type="InterPro" id="IPR037219">
    <property type="entry name" value="Peptidase_M41-like"/>
</dbReference>
<keyword evidence="3" id="KW-1185">Reference proteome</keyword>
<sequence>MSDSRLNLVAIAIFLMMMSALVGPIVHLSPAIPAVATLGILGIITADQISWQGRGTDFFVGLFQTKAEKERILCHEAGHFLVAHCLQVPITNYSLSPWEVLRQGAGGMAGIQFDTTNLENQCRDWHLRPQALERWATVWMAGIAAEKIVYGEAQGGNGDRQQLRQAFRRAGLPEINLPQKESWAFIQAKNLLEQHSQAHGQLQKALAQRRSVEECRHLLAQHLGEPAVSSN</sequence>
<comment type="caution">
    <text evidence="2">The sequence shown here is derived from an EMBL/GenBank/DDBJ whole genome shotgun (WGS) entry which is preliminary data.</text>
</comment>
<organism evidence="2 3">
    <name type="scientific">Synechocystis salina LEGE 00031</name>
    <dbReference type="NCBI Taxonomy" id="1828736"/>
    <lineage>
        <taxon>Bacteria</taxon>
        <taxon>Bacillati</taxon>
        <taxon>Cyanobacteriota</taxon>
        <taxon>Cyanophyceae</taxon>
        <taxon>Synechococcales</taxon>
        <taxon>Merismopediaceae</taxon>
        <taxon>Synechocystis</taxon>
    </lineage>
</organism>
<accession>A0ABR9VLU3</accession>
<keyword evidence="2" id="KW-0378">Hydrolase</keyword>
<gene>
    <name evidence="2" type="ORF">IQ217_00260</name>
</gene>
<keyword evidence="1" id="KW-0472">Membrane</keyword>
<keyword evidence="1" id="KW-0812">Transmembrane</keyword>
<dbReference type="GO" id="GO:0006508">
    <property type="term" value="P:proteolysis"/>
    <property type="evidence" value="ECO:0007669"/>
    <property type="project" value="UniProtKB-KW"/>
</dbReference>
<evidence type="ECO:0000256" key="1">
    <source>
        <dbReference type="SAM" id="Phobius"/>
    </source>
</evidence>
<dbReference type="GO" id="GO:0008233">
    <property type="term" value="F:peptidase activity"/>
    <property type="evidence" value="ECO:0007669"/>
    <property type="project" value="UniProtKB-KW"/>
</dbReference>
<dbReference type="EMBL" id="JADEVV010000001">
    <property type="protein sequence ID" value="MBE9252310.1"/>
    <property type="molecule type" value="Genomic_DNA"/>
</dbReference>
<dbReference type="Gene3D" id="1.20.58.760">
    <property type="entry name" value="Peptidase M41"/>
    <property type="match status" value="1"/>
</dbReference>
<name>A0ABR9VLU3_9SYNC</name>
<dbReference type="PANTHER" id="PTHR33471">
    <property type="entry name" value="ATP-DEPENDENT ZINC METALLOPROTEASE-RELATED"/>
    <property type="match status" value="1"/>
</dbReference>
<keyword evidence="2" id="KW-0645">Protease</keyword>
<feature type="transmembrane region" description="Helical" evidence="1">
    <location>
        <begin position="7"/>
        <end position="25"/>
    </location>
</feature>
<evidence type="ECO:0000313" key="3">
    <source>
        <dbReference type="Proteomes" id="UP000658720"/>
    </source>
</evidence>
<proteinExistence type="predicted"/>
<dbReference type="SUPFAM" id="SSF140990">
    <property type="entry name" value="FtsH protease domain-like"/>
    <property type="match status" value="1"/>
</dbReference>
<reference evidence="2 3" key="1">
    <citation type="submission" date="2020-10" db="EMBL/GenBank/DDBJ databases">
        <authorList>
            <person name="Castelo-Branco R."/>
            <person name="Eusebio N."/>
            <person name="Adriana R."/>
            <person name="Vieira A."/>
            <person name="Brugerolle De Fraissinette N."/>
            <person name="Rezende De Castro R."/>
            <person name="Schneider M.P."/>
            <person name="Vasconcelos V."/>
            <person name="Leao P.N."/>
        </authorList>
    </citation>
    <scope>NUCLEOTIDE SEQUENCE [LARGE SCALE GENOMIC DNA]</scope>
    <source>
        <strain evidence="2 3">LEGE 00031</strain>
    </source>
</reference>